<evidence type="ECO:0000313" key="2">
    <source>
        <dbReference type="Proteomes" id="UP000229056"/>
    </source>
</evidence>
<name>A0A2H0W528_9BACT</name>
<accession>A0A2H0W528</accession>
<dbReference type="SUPFAM" id="SSF64182">
    <property type="entry name" value="DHH phosphoesterases"/>
    <property type="match status" value="1"/>
</dbReference>
<organism evidence="1 2">
    <name type="scientific">Candidatus Buchananbacteria bacterium CG10_big_fil_rev_8_21_14_0_10_33_19</name>
    <dbReference type="NCBI Taxonomy" id="1974525"/>
    <lineage>
        <taxon>Bacteria</taxon>
        <taxon>Candidatus Buchananiibacteriota</taxon>
    </lineage>
</organism>
<dbReference type="Proteomes" id="UP000229056">
    <property type="component" value="Unassembled WGS sequence"/>
</dbReference>
<evidence type="ECO:0000313" key="1">
    <source>
        <dbReference type="EMBL" id="PIS06458.1"/>
    </source>
</evidence>
<dbReference type="Gene3D" id="3.10.310.30">
    <property type="match status" value="1"/>
</dbReference>
<protein>
    <recommendedName>
        <fullName evidence="3">DDH domain-containing protein</fullName>
    </recommendedName>
</protein>
<dbReference type="Gene3D" id="3.90.1640.10">
    <property type="entry name" value="inorganic pyrophosphatase (n-terminal core)"/>
    <property type="match status" value="2"/>
</dbReference>
<dbReference type="InterPro" id="IPR038763">
    <property type="entry name" value="DHH_sf"/>
</dbReference>
<dbReference type="AlphaFoldDB" id="A0A2H0W528"/>
<dbReference type="PANTHER" id="PTHR47618:SF1">
    <property type="entry name" value="BIFUNCTIONAL OLIGORIBONUCLEASE AND PAP PHOSPHATASE NRNA"/>
    <property type="match status" value="1"/>
</dbReference>
<dbReference type="EMBL" id="PEZY01000004">
    <property type="protein sequence ID" value="PIS06458.1"/>
    <property type="molecule type" value="Genomic_DNA"/>
</dbReference>
<evidence type="ECO:0008006" key="3">
    <source>
        <dbReference type="Google" id="ProtNLM"/>
    </source>
</evidence>
<reference evidence="2" key="1">
    <citation type="submission" date="2017-09" db="EMBL/GenBank/DDBJ databases">
        <title>Depth-based differentiation of microbial function through sediment-hosted aquifers and enrichment of novel symbionts in the deep terrestrial subsurface.</title>
        <authorList>
            <person name="Probst A.J."/>
            <person name="Ladd B."/>
            <person name="Jarett J.K."/>
            <person name="Geller-Mcgrath D.E."/>
            <person name="Sieber C.M.K."/>
            <person name="Emerson J.B."/>
            <person name="Anantharaman K."/>
            <person name="Thomas B.C."/>
            <person name="Malmstrom R."/>
            <person name="Stieglmeier M."/>
            <person name="Klingl A."/>
            <person name="Woyke T."/>
            <person name="Ryan C.M."/>
            <person name="Banfield J.F."/>
        </authorList>
    </citation>
    <scope>NUCLEOTIDE SEQUENCE [LARGE SCALE GENOMIC DNA]</scope>
</reference>
<dbReference type="PANTHER" id="PTHR47618">
    <property type="entry name" value="BIFUNCTIONAL OLIGORIBONUCLEASE AND PAP PHOSPHATASE NRNA"/>
    <property type="match status" value="1"/>
</dbReference>
<sequence>MALTETQQTFELIKKSRSILIVFKTDWTGDALTSAIALTKILKKIDKQVAIVCHDFKPTNNLSFLDTSAIKKTITNLQKFVISINTLQTKVGEFYYDNDSSNLNIYISPQNGQFQPNDVSTRIANYEYDLIFIINSPDLESLGEIYAKQSNFFYATPKINIDNSNKNEYFGDINIVDITKSSTAEIIYSLIKNFDKNLIDDNIATDLLAGIIMSTKNFKTLNVSPETLNTASSLITGGGRREQIIQNLYQTRYLSTLKLWGRVLSRLNNDLDDKLVWSTISSQDFLDTATSDNEIIDVIDELIVSMPKTEIIVLIYEKRDLNSVECIIYSTKNINSLLIAKRFNPTGNSEIAKFNLTNLTISAVERLVIEEIKNKLK</sequence>
<comment type="caution">
    <text evidence="1">The sequence shown here is derived from an EMBL/GenBank/DDBJ whole genome shotgun (WGS) entry which is preliminary data.</text>
</comment>
<dbReference type="InterPro" id="IPR051319">
    <property type="entry name" value="Oligoribo/pAp-PDE_c-di-AMP_PDE"/>
</dbReference>
<proteinExistence type="predicted"/>
<gene>
    <name evidence="1" type="ORF">COT80_00755</name>
</gene>